<accession>A0AAN7W0G9</accession>
<reference evidence="2" key="1">
    <citation type="submission" date="2023-07" db="EMBL/GenBank/DDBJ databases">
        <title>A draft genome of Kazachstania heterogenica Y-27499.</title>
        <authorList>
            <person name="Donic C."/>
            <person name="Kralova J.S."/>
            <person name="Fidel L."/>
            <person name="Ben-Dor S."/>
            <person name="Jung S."/>
        </authorList>
    </citation>
    <scope>NUCLEOTIDE SEQUENCE [LARGE SCALE GENOMIC DNA]</scope>
    <source>
        <strain evidence="2">Y27499</strain>
    </source>
</reference>
<dbReference type="Gene3D" id="2.40.70.10">
    <property type="entry name" value="Acid Proteases"/>
    <property type="match status" value="1"/>
</dbReference>
<keyword evidence="2" id="KW-1185">Reference proteome</keyword>
<gene>
    <name evidence="1" type="ORF">RI543_004158</name>
</gene>
<name>A0AAN7W0G9_9SACH</name>
<dbReference type="EMBL" id="JAWIZZ010000053">
    <property type="protein sequence ID" value="KAK5778491.1"/>
    <property type="molecule type" value="Genomic_DNA"/>
</dbReference>
<comment type="caution">
    <text evidence="1">The sequence shown here is derived from an EMBL/GenBank/DDBJ whole genome shotgun (WGS) entry which is preliminary data.</text>
</comment>
<dbReference type="InterPro" id="IPR021109">
    <property type="entry name" value="Peptidase_aspartic_dom_sf"/>
</dbReference>
<protein>
    <submittedName>
        <fullName evidence="1">Uncharacterized protein</fullName>
    </submittedName>
</protein>
<dbReference type="Proteomes" id="UP001306508">
    <property type="component" value="Unassembled WGS sequence"/>
</dbReference>
<proteinExistence type="predicted"/>
<dbReference type="CDD" id="cd00303">
    <property type="entry name" value="retropepsin_like"/>
    <property type="match status" value="1"/>
</dbReference>
<evidence type="ECO:0000313" key="1">
    <source>
        <dbReference type="EMBL" id="KAK5778491.1"/>
    </source>
</evidence>
<sequence length="300" mass="34102">MTDFKAWKDSNNFWPVSSIELTGCILNNKIPETTTWAQLLDMTCNYENTFKQAQSNRTELNFKIAKSYKVIEKKKPVKYFEYSKEISPRTELGAMVARIEKNKDRIVQESLKKNVKIGKKVVKAKLDLDAQISIIAKDLVKTLGLKVRKLDQIWSLGRINPNKERLQTNMCVDVSFVIFNTEVEATCFLVLSKSVRELLLLGLGFIFACMNVAIRKLQEAETAGRRLDNCTSATVEKLGEFLIHGTNACKVGSMTYSGNTVVKPYKKYSCEVKLLKESDSKLEARNYNNCGSQESENDDY</sequence>
<evidence type="ECO:0000313" key="2">
    <source>
        <dbReference type="Proteomes" id="UP001306508"/>
    </source>
</evidence>
<dbReference type="AlphaFoldDB" id="A0AAN7W0G9"/>
<organism evidence="1 2">
    <name type="scientific">Arxiozyma heterogenica</name>
    <dbReference type="NCBI Taxonomy" id="278026"/>
    <lineage>
        <taxon>Eukaryota</taxon>
        <taxon>Fungi</taxon>
        <taxon>Dikarya</taxon>
        <taxon>Ascomycota</taxon>
        <taxon>Saccharomycotina</taxon>
        <taxon>Saccharomycetes</taxon>
        <taxon>Saccharomycetales</taxon>
        <taxon>Saccharomycetaceae</taxon>
        <taxon>Arxiozyma</taxon>
    </lineage>
</organism>